<dbReference type="Pfam" id="PF13458">
    <property type="entry name" value="Peripla_BP_6"/>
    <property type="match status" value="1"/>
</dbReference>
<name>A0ABR8H0Q3_9CYAN</name>
<keyword evidence="15" id="KW-1185">Reference proteome</keyword>
<evidence type="ECO:0000256" key="11">
    <source>
        <dbReference type="PROSITE-ProRule" id="PRU10141"/>
    </source>
</evidence>
<dbReference type="CDD" id="cd06268">
    <property type="entry name" value="PBP1_ABC_transporter_LIVBP-like"/>
    <property type="match status" value="1"/>
</dbReference>
<proteinExistence type="inferred from homology"/>
<dbReference type="SMART" id="SM00220">
    <property type="entry name" value="S_TKc"/>
    <property type="match status" value="1"/>
</dbReference>
<accession>A0ABR8H0Q3</accession>
<feature type="binding site" evidence="11">
    <location>
        <position position="74"/>
    </location>
    <ligand>
        <name>ATP</name>
        <dbReference type="ChEBI" id="CHEBI:30616"/>
    </ligand>
</feature>
<evidence type="ECO:0000256" key="6">
    <source>
        <dbReference type="ARBA" id="ARBA00022741"/>
    </source>
</evidence>
<evidence type="ECO:0000256" key="7">
    <source>
        <dbReference type="ARBA" id="ARBA00022777"/>
    </source>
</evidence>
<dbReference type="InterPro" id="IPR011009">
    <property type="entry name" value="Kinase-like_dom_sf"/>
</dbReference>
<gene>
    <name evidence="14" type="ORF">H6G81_32020</name>
</gene>
<dbReference type="PANTHER" id="PTHR24363">
    <property type="entry name" value="SERINE/THREONINE PROTEIN KINASE"/>
    <property type="match status" value="1"/>
</dbReference>
<comment type="caution">
    <text evidence="14">The sequence shown here is derived from an EMBL/GenBank/DDBJ whole genome shotgun (WGS) entry which is preliminary data.</text>
</comment>
<dbReference type="PROSITE" id="PS00107">
    <property type="entry name" value="PROTEIN_KINASE_ATP"/>
    <property type="match status" value="1"/>
</dbReference>
<evidence type="ECO:0000256" key="1">
    <source>
        <dbReference type="ARBA" id="ARBA00010062"/>
    </source>
</evidence>
<dbReference type="EC" id="2.7.11.1" evidence="2"/>
<dbReference type="PANTHER" id="PTHR24363:SF0">
    <property type="entry name" value="SERINE_THREONINE KINASE LIKE DOMAIN CONTAINING 1"/>
    <property type="match status" value="1"/>
</dbReference>
<keyword evidence="4" id="KW-0808">Transferase</keyword>
<evidence type="ECO:0000256" key="3">
    <source>
        <dbReference type="ARBA" id="ARBA00022527"/>
    </source>
</evidence>
<sequence length="791" mass="89959">MNIYCTNPNCPHPENQVHDEYLNQRNHQQRYCSSCGMTLILKTRYLPLEQIGWGGFGKTFRAWDAHLQQQCVVKQLQPRNTSRKPFSDSELELIKKSFEEEAKALRDIKHEQIPQLYDYFELRVPNESQEEFPKELFYLVQEYVQGETLDKELNKKGRFSETEVLQDLGQLLNVLKYIHEKRQVIHRDIKLSNIIRHENGTLYLIDFGAAVKRKLEPKIPVEQSMAMGTPIFAPPEQLAGQGIFFSSDLYSLAVTCICLLTGKNVNELWNQNRWIWREYVNVNDNLADILDRMLSYQPKDRYESAESVITALSGQISLNSKPSGNRENPRESEEFSQTTIRNTTSFYLRLKRLRKKVFLPVGLVLLGSAIAFLIPWLTHPPICDFQNQSGFSCGEQILIPQNPKIADAIFADKIRGTTAFGQKKFNQAIAYFKSYLASNQNDPEARIYLNNAKAAIAKNPLKIAVTVPIVDDQLNGSNDIAEQMLRGFAHVQDNFNQNQGINGRLLFLEIVSTSWQKNKIRQIADAIATQENILGVIGYYTSDSIQEAAPAYDGKMVAISPTSTAVRDSAFQLNNYIFRVSPDNSAAADKLIKYIGYQKLNKVAIFYEPNETFAASLKKEFESVVFLNRKQLVNECAVIQSTSEVLDCLQHAKESNAEVIMLAFSDKVARIAALLIINQSENITILGADTPYLETVSQANIPVDKLRIAVRWHRSNSPNSKFEQESVKLWGTGDVNWRTAMSYDATMAMVEALTRTKGNYTRQKLYEVLNERGFSADGVSAKVQFNDLRDR</sequence>
<dbReference type="SUPFAM" id="SSF56112">
    <property type="entry name" value="Protein kinase-like (PK-like)"/>
    <property type="match status" value="1"/>
</dbReference>
<evidence type="ECO:0000256" key="9">
    <source>
        <dbReference type="ARBA" id="ARBA00047899"/>
    </source>
</evidence>
<dbReference type="Gene3D" id="1.10.510.10">
    <property type="entry name" value="Transferase(Phosphotransferase) domain 1"/>
    <property type="match status" value="1"/>
</dbReference>
<evidence type="ECO:0000256" key="10">
    <source>
        <dbReference type="ARBA" id="ARBA00048679"/>
    </source>
</evidence>
<evidence type="ECO:0000256" key="5">
    <source>
        <dbReference type="ARBA" id="ARBA00022729"/>
    </source>
</evidence>
<evidence type="ECO:0000313" key="15">
    <source>
        <dbReference type="Proteomes" id="UP000660380"/>
    </source>
</evidence>
<dbReference type="InterPro" id="IPR028081">
    <property type="entry name" value="Leu-bd"/>
</dbReference>
<protein>
    <recommendedName>
        <fullName evidence="2">non-specific serine/threonine protein kinase</fullName>
        <ecNumber evidence="2">2.7.11.1</ecNumber>
    </recommendedName>
</protein>
<evidence type="ECO:0000256" key="8">
    <source>
        <dbReference type="ARBA" id="ARBA00022840"/>
    </source>
</evidence>
<keyword evidence="7" id="KW-0418">Kinase</keyword>
<comment type="catalytic activity">
    <reaction evidence="10">
        <text>L-seryl-[protein] + ATP = O-phospho-L-seryl-[protein] + ADP + H(+)</text>
        <dbReference type="Rhea" id="RHEA:17989"/>
        <dbReference type="Rhea" id="RHEA-COMP:9863"/>
        <dbReference type="Rhea" id="RHEA-COMP:11604"/>
        <dbReference type="ChEBI" id="CHEBI:15378"/>
        <dbReference type="ChEBI" id="CHEBI:29999"/>
        <dbReference type="ChEBI" id="CHEBI:30616"/>
        <dbReference type="ChEBI" id="CHEBI:83421"/>
        <dbReference type="ChEBI" id="CHEBI:456216"/>
        <dbReference type="EC" id="2.7.11.1"/>
    </reaction>
</comment>
<dbReference type="InterPro" id="IPR028082">
    <property type="entry name" value="Peripla_BP_I"/>
</dbReference>
<keyword evidence="3" id="KW-0723">Serine/threonine-protein kinase</keyword>
<dbReference type="PROSITE" id="PS50011">
    <property type="entry name" value="PROTEIN_KINASE_DOM"/>
    <property type="match status" value="1"/>
</dbReference>
<dbReference type="Proteomes" id="UP000660380">
    <property type="component" value="Unassembled WGS sequence"/>
</dbReference>
<feature type="domain" description="Protein kinase" evidence="13">
    <location>
        <begin position="45"/>
        <end position="318"/>
    </location>
</feature>
<dbReference type="NCBIfam" id="NF045510">
    <property type="entry name" value="4Cys_prefix_kin"/>
    <property type="match status" value="1"/>
</dbReference>
<evidence type="ECO:0000259" key="13">
    <source>
        <dbReference type="PROSITE" id="PS50011"/>
    </source>
</evidence>
<keyword evidence="12" id="KW-1133">Transmembrane helix</keyword>
<comment type="similarity">
    <text evidence="1">Belongs to the leucine-binding protein family.</text>
</comment>
<keyword evidence="12" id="KW-0812">Transmembrane</keyword>
<evidence type="ECO:0000313" key="14">
    <source>
        <dbReference type="EMBL" id="MBD2609024.1"/>
    </source>
</evidence>
<dbReference type="Gene3D" id="3.40.50.2300">
    <property type="match status" value="2"/>
</dbReference>
<dbReference type="InterPro" id="IPR017441">
    <property type="entry name" value="Protein_kinase_ATP_BS"/>
</dbReference>
<keyword evidence="5" id="KW-0732">Signal</keyword>
<evidence type="ECO:0000256" key="4">
    <source>
        <dbReference type="ARBA" id="ARBA00022679"/>
    </source>
</evidence>
<evidence type="ECO:0000256" key="2">
    <source>
        <dbReference type="ARBA" id="ARBA00012513"/>
    </source>
</evidence>
<organism evidence="14 15">
    <name type="scientific">Scytonema hofmannii FACHB-248</name>
    <dbReference type="NCBI Taxonomy" id="1842502"/>
    <lineage>
        <taxon>Bacteria</taxon>
        <taxon>Bacillati</taxon>
        <taxon>Cyanobacteriota</taxon>
        <taxon>Cyanophyceae</taxon>
        <taxon>Nostocales</taxon>
        <taxon>Scytonemataceae</taxon>
        <taxon>Scytonema</taxon>
    </lineage>
</organism>
<keyword evidence="12" id="KW-0472">Membrane</keyword>
<comment type="catalytic activity">
    <reaction evidence="9">
        <text>L-threonyl-[protein] + ATP = O-phospho-L-threonyl-[protein] + ADP + H(+)</text>
        <dbReference type="Rhea" id="RHEA:46608"/>
        <dbReference type="Rhea" id="RHEA-COMP:11060"/>
        <dbReference type="Rhea" id="RHEA-COMP:11605"/>
        <dbReference type="ChEBI" id="CHEBI:15378"/>
        <dbReference type="ChEBI" id="CHEBI:30013"/>
        <dbReference type="ChEBI" id="CHEBI:30616"/>
        <dbReference type="ChEBI" id="CHEBI:61977"/>
        <dbReference type="ChEBI" id="CHEBI:456216"/>
        <dbReference type="EC" id="2.7.11.1"/>
    </reaction>
</comment>
<dbReference type="InterPro" id="IPR000719">
    <property type="entry name" value="Prot_kinase_dom"/>
</dbReference>
<keyword evidence="6 11" id="KW-0547">Nucleotide-binding</keyword>
<evidence type="ECO:0000256" key="12">
    <source>
        <dbReference type="SAM" id="Phobius"/>
    </source>
</evidence>
<keyword evidence="8 11" id="KW-0067">ATP-binding</keyword>
<dbReference type="Pfam" id="PF00069">
    <property type="entry name" value="Pkinase"/>
    <property type="match status" value="1"/>
</dbReference>
<dbReference type="SUPFAM" id="SSF53822">
    <property type="entry name" value="Periplasmic binding protein-like I"/>
    <property type="match status" value="1"/>
</dbReference>
<dbReference type="EMBL" id="JACJTA010000122">
    <property type="protein sequence ID" value="MBD2609024.1"/>
    <property type="molecule type" value="Genomic_DNA"/>
</dbReference>
<feature type="transmembrane region" description="Helical" evidence="12">
    <location>
        <begin position="357"/>
        <end position="377"/>
    </location>
</feature>
<reference evidence="14 15" key="1">
    <citation type="journal article" date="2020" name="ISME J.">
        <title>Comparative genomics reveals insights into cyanobacterial evolution and habitat adaptation.</title>
        <authorList>
            <person name="Chen M.Y."/>
            <person name="Teng W.K."/>
            <person name="Zhao L."/>
            <person name="Hu C.X."/>
            <person name="Zhou Y.K."/>
            <person name="Han B.P."/>
            <person name="Song L.R."/>
            <person name="Shu W.S."/>
        </authorList>
    </citation>
    <scope>NUCLEOTIDE SEQUENCE [LARGE SCALE GENOMIC DNA]</scope>
    <source>
        <strain evidence="14 15">FACHB-248</strain>
    </source>
</reference>
<dbReference type="CDD" id="cd14014">
    <property type="entry name" value="STKc_PknB_like"/>
    <property type="match status" value="1"/>
</dbReference>